<dbReference type="AlphaFoldDB" id="A0A6P8AR04"/>
<accession>A0A6P8AR04</accession>
<protein>
    <recommendedName>
        <fullName evidence="5">Peptidase A1 domain-containing protein</fullName>
    </recommendedName>
</protein>
<dbReference type="Gene3D" id="2.40.70.10">
    <property type="entry name" value="Acid Proteases"/>
    <property type="match status" value="2"/>
</dbReference>
<keyword evidence="6" id="KW-1185">Reference proteome</keyword>
<feature type="region of interest" description="Disordered" evidence="3">
    <location>
        <begin position="20"/>
        <end position="41"/>
    </location>
</feature>
<reference evidence="7" key="2">
    <citation type="submission" date="2019-10" db="EMBL/GenBank/DDBJ databases">
        <authorList>
            <consortium name="NCBI Genome Project"/>
        </authorList>
    </citation>
    <scope>NUCLEOTIDE SEQUENCE</scope>
    <source>
        <strain evidence="7">NI907</strain>
    </source>
</reference>
<proteinExistence type="inferred from homology"/>
<evidence type="ECO:0000313" key="7">
    <source>
        <dbReference type="RefSeq" id="XP_030977319.1"/>
    </source>
</evidence>
<dbReference type="PROSITE" id="PS51257">
    <property type="entry name" value="PROKAR_LIPOPROTEIN"/>
    <property type="match status" value="1"/>
</dbReference>
<evidence type="ECO:0000259" key="5">
    <source>
        <dbReference type="PROSITE" id="PS51767"/>
    </source>
</evidence>
<dbReference type="KEGG" id="pgri:PgNI_11923"/>
<gene>
    <name evidence="7" type="ORF">PgNI_11923</name>
</gene>
<dbReference type="InterPro" id="IPR033121">
    <property type="entry name" value="PEPTIDASE_A1"/>
</dbReference>
<feature type="signal peptide" evidence="4">
    <location>
        <begin position="1"/>
        <end position="18"/>
    </location>
</feature>
<dbReference type="PANTHER" id="PTHR47966">
    <property type="entry name" value="BETA-SITE APP-CLEAVING ENZYME, ISOFORM A-RELATED"/>
    <property type="match status" value="1"/>
</dbReference>
<evidence type="ECO:0000256" key="1">
    <source>
        <dbReference type="ARBA" id="ARBA00007447"/>
    </source>
</evidence>
<dbReference type="Proteomes" id="UP000515153">
    <property type="component" value="Unplaced"/>
</dbReference>
<name>A0A6P8AR04_PYRGI</name>
<comment type="similarity">
    <text evidence="1">Belongs to the peptidase A1 family.</text>
</comment>
<keyword evidence="4" id="KW-0732">Signal</keyword>
<dbReference type="InterPro" id="IPR021109">
    <property type="entry name" value="Peptidase_aspartic_dom_sf"/>
</dbReference>
<dbReference type="Pfam" id="PF00026">
    <property type="entry name" value="Asp"/>
    <property type="match status" value="1"/>
</dbReference>
<organism evidence="6 7">
    <name type="scientific">Pyricularia grisea</name>
    <name type="common">Crabgrass-specific blast fungus</name>
    <name type="synonym">Magnaporthe grisea</name>
    <dbReference type="NCBI Taxonomy" id="148305"/>
    <lineage>
        <taxon>Eukaryota</taxon>
        <taxon>Fungi</taxon>
        <taxon>Dikarya</taxon>
        <taxon>Ascomycota</taxon>
        <taxon>Pezizomycotina</taxon>
        <taxon>Sordariomycetes</taxon>
        <taxon>Sordariomycetidae</taxon>
        <taxon>Magnaporthales</taxon>
        <taxon>Pyriculariaceae</taxon>
        <taxon>Pyricularia</taxon>
    </lineage>
</organism>
<dbReference type="GeneID" id="41966786"/>
<evidence type="ECO:0000313" key="6">
    <source>
        <dbReference type="Proteomes" id="UP000515153"/>
    </source>
</evidence>
<feature type="compositionally biased region" description="Low complexity" evidence="3">
    <location>
        <begin position="20"/>
        <end position="33"/>
    </location>
</feature>
<sequence length="762" mass="82083">MQLLRVLAFVGFLTLAGCSPRPTSPQAASSPAPHVIKAPLRRMETTSARRRLANIRNTQVHPPQPHVKHYFQSPNGTFPRTNLSNIFDGYEYMVDVTVGTPPQNITVIFDTGSDQTWLNPQCIGMSHQAICVASGSYNSSESITAKNLSSEFSIIYGSGTVEGWYMRDTVSIAGLAAENVQFGVATYSYAMDSGILGLGYDSVFMDELQGQGKIDSKDFSVSLGPNGSPNGEIVLGGVDTRKYFGPLKSIQMLDDEGPFASVLHYSVNLTYMGVTSKGSCRSTAATEADFVTPTLVDTGSTIAHLPFAAANRTAAMIPGTRFDPYTQMWKVSCHYAGSAETVDFAFGDVVVNIPMREFIWRNVPMGGQCYLGLVGDADSIGFSVLGDSFLRALVALYQPDRKLLNIAPYSDCGSDVQSSNATASNLTGKCSRPSWDTCTFRPTPVPLPATTSAMWTPTWPTTTATSGVFPTSEATFLLPPTEAITDVLETSTSIDWGFQTSVFTDPMTTRSYSTCYDEFYETMLECEVRTKTTTDYWGNTITLSSTLIWDIPLPLTDETSTPLSMAIGNPGLPTIPEVTATTSITETAPLTTYEPSLSFEYTSTSTKQGPCFSYHECILTFSTPVGGSIASEVTECGTYWTCTDAAPSSTSSSYSLDLDTTSASSLDWFPTSHVTGAVTPSSEAIFPLPTVVPTPISSDWSAVLPIDTEMETGATFSTDAAALPTSSSTSIYCTTSWVYVTLYSTVYSTPEPINTWTMAGRK</sequence>
<dbReference type="PRINTS" id="PR00792">
    <property type="entry name" value="PEPSIN"/>
</dbReference>
<dbReference type="GO" id="GO:0004190">
    <property type="term" value="F:aspartic-type endopeptidase activity"/>
    <property type="evidence" value="ECO:0007669"/>
    <property type="project" value="InterPro"/>
</dbReference>
<dbReference type="PROSITE" id="PS51767">
    <property type="entry name" value="PEPTIDASE_A1"/>
    <property type="match status" value="1"/>
</dbReference>
<evidence type="ECO:0000256" key="3">
    <source>
        <dbReference type="SAM" id="MobiDB-lite"/>
    </source>
</evidence>
<dbReference type="InterPro" id="IPR001461">
    <property type="entry name" value="Aspartic_peptidase_A1"/>
</dbReference>
<feature type="active site" evidence="2">
    <location>
        <position position="297"/>
    </location>
</feature>
<evidence type="ECO:0000256" key="4">
    <source>
        <dbReference type="SAM" id="SignalP"/>
    </source>
</evidence>
<reference evidence="7" key="1">
    <citation type="journal article" date="2019" name="Mol. Biol. Evol.">
        <title>Blast fungal genomes show frequent chromosomal changes, gene gains and losses, and effector gene turnover.</title>
        <authorList>
            <person name="Gomez Luciano L.B."/>
            <person name="Jason Tsai I."/>
            <person name="Chuma I."/>
            <person name="Tosa Y."/>
            <person name="Chen Y.H."/>
            <person name="Li J.Y."/>
            <person name="Li M.Y."/>
            <person name="Jade Lu M.Y."/>
            <person name="Nakayashiki H."/>
            <person name="Li W.H."/>
        </authorList>
    </citation>
    <scope>NUCLEOTIDE SEQUENCE</scope>
    <source>
        <strain evidence="7">NI907</strain>
    </source>
</reference>
<feature type="domain" description="Peptidase A1" evidence="5">
    <location>
        <begin position="92"/>
        <end position="407"/>
    </location>
</feature>
<feature type="chain" id="PRO_5028474613" description="Peptidase A1 domain-containing protein" evidence="4">
    <location>
        <begin position="19"/>
        <end position="762"/>
    </location>
</feature>
<evidence type="ECO:0000256" key="2">
    <source>
        <dbReference type="PIRSR" id="PIRSR601461-1"/>
    </source>
</evidence>
<dbReference type="PANTHER" id="PTHR47966:SF65">
    <property type="entry name" value="ASPARTIC-TYPE ENDOPEPTIDASE"/>
    <property type="match status" value="1"/>
</dbReference>
<dbReference type="SUPFAM" id="SSF50630">
    <property type="entry name" value="Acid proteases"/>
    <property type="match status" value="1"/>
</dbReference>
<reference evidence="7" key="3">
    <citation type="submission" date="2025-08" db="UniProtKB">
        <authorList>
            <consortium name="RefSeq"/>
        </authorList>
    </citation>
    <scope>IDENTIFICATION</scope>
    <source>
        <strain evidence="7">NI907</strain>
    </source>
</reference>
<feature type="active site" evidence="2">
    <location>
        <position position="110"/>
    </location>
</feature>
<dbReference type="RefSeq" id="XP_030977319.1">
    <property type="nucleotide sequence ID" value="XM_031131881.1"/>
</dbReference>
<dbReference type="GO" id="GO:0006508">
    <property type="term" value="P:proteolysis"/>
    <property type="evidence" value="ECO:0007669"/>
    <property type="project" value="InterPro"/>
</dbReference>